<accession>A0A7J0EWC8</accession>
<evidence type="ECO:0000313" key="2">
    <source>
        <dbReference type="Proteomes" id="UP000585474"/>
    </source>
</evidence>
<dbReference type="PANTHER" id="PTHR33116">
    <property type="entry name" value="REVERSE TRANSCRIPTASE ZINC-BINDING DOMAIN-CONTAINING PROTEIN-RELATED-RELATED"/>
    <property type="match status" value="1"/>
</dbReference>
<reference evidence="1 2" key="1">
    <citation type="submission" date="2019-07" db="EMBL/GenBank/DDBJ databases">
        <title>De Novo Assembly of kiwifruit Actinidia rufa.</title>
        <authorList>
            <person name="Sugita-Konishi S."/>
            <person name="Sato K."/>
            <person name="Mori E."/>
            <person name="Abe Y."/>
            <person name="Kisaki G."/>
            <person name="Hamano K."/>
            <person name="Suezawa K."/>
            <person name="Otani M."/>
            <person name="Fukuda T."/>
            <person name="Manabe T."/>
            <person name="Gomi K."/>
            <person name="Tabuchi M."/>
            <person name="Akimitsu K."/>
            <person name="Kataoka I."/>
        </authorList>
    </citation>
    <scope>NUCLEOTIDE SEQUENCE [LARGE SCALE GENOMIC DNA]</scope>
    <source>
        <strain evidence="2">cv. Fuchu</strain>
    </source>
</reference>
<organism evidence="1 2">
    <name type="scientific">Actinidia rufa</name>
    <dbReference type="NCBI Taxonomy" id="165716"/>
    <lineage>
        <taxon>Eukaryota</taxon>
        <taxon>Viridiplantae</taxon>
        <taxon>Streptophyta</taxon>
        <taxon>Embryophyta</taxon>
        <taxon>Tracheophyta</taxon>
        <taxon>Spermatophyta</taxon>
        <taxon>Magnoliopsida</taxon>
        <taxon>eudicotyledons</taxon>
        <taxon>Gunneridae</taxon>
        <taxon>Pentapetalae</taxon>
        <taxon>asterids</taxon>
        <taxon>Ericales</taxon>
        <taxon>Actinidiaceae</taxon>
        <taxon>Actinidia</taxon>
    </lineage>
</organism>
<proteinExistence type="predicted"/>
<protein>
    <submittedName>
        <fullName evidence="1">Uncharacterized protein</fullName>
    </submittedName>
</protein>
<keyword evidence="2" id="KW-1185">Reference proteome</keyword>
<dbReference type="Proteomes" id="UP000585474">
    <property type="component" value="Unassembled WGS sequence"/>
</dbReference>
<dbReference type="EMBL" id="BJWL01000007">
    <property type="protein sequence ID" value="GFY90781.1"/>
    <property type="molecule type" value="Genomic_DNA"/>
</dbReference>
<evidence type="ECO:0000313" key="1">
    <source>
        <dbReference type="EMBL" id="GFY90781.1"/>
    </source>
</evidence>
<gene>
    <name evidence="1" type="ORF">Acr_07g0009780</name>
</gene>
<dbReference type="PANTHER" id="PTHR33116:SF78">
    <property type="entry name" value="OS12G0587133 PROTEIN"/>
    <property type="match status" value="1"/>
</dbReference>
<sequence length="571" mass="64481">MCYGPQRLLYVVDDLNLTRTRPPPATEATVVDLRHRLAATEASMVRARTREADLTRHLNEMKRFVSVMEIIETYLKRRVHEQQEESFVSCLRPLHPEPMRFNGLKGTGVQLCKEGGASGRWLVRDIEDHDQEHEMLTGMLSEGDNWEGVNFAIVPFEHNQIEHIASVGPKDEDNRLDDVGDWFSDRGVDSGERVETAAGAKGRGSSRIWNGRRPKGIGKEGGAVGLRGTRSVVCLQETKLKEVDGTIIKSFWGGRCVKWECLRAVGSVRGILMMWNSSQVSCLNFLQGFHTISCLFKNVEDGYIWAFARVYGPHNRRDRLRMWEELSGARGIGSLGVMGQLHLGGRIQGFCQQVVGRIRSFWVSIISPSQEATIVEGRLEEVEQGGFGRVEIRLTTLMDEIQVLDTNETLLGLSEIKVEGVLHEDQTSVSYGIVGYYKKLYKEPEQWRSRVDGLMFPSLNSEDVDSLVGDGIDMRRLVKMLGCKSRSLPTKYLDLPLGSPFKSKVVWGTVVNRLERRLASWKRQYLFKGGKLTLIKSSLSSMSTYFLSLLTIPKSITSRLEKLMRLSYGMI</sequence>
<dbReference type="AlphaFoldDB" id="A0A7J0EWC8"/>
<dbReference type="OrthoDB" id="692400at2759"/>
<comment type="caution">
    <text evidence="1">The sequence shown here is derived from an EMBL/GenBank/DDBJ whole genome shotgun (WGS) entry which is preliminary data.</text>
</comment>
<name>A0A7J0EWC8_9ERIC</name>